<feature type="region of interest" description="Disordered" evidence="1">
    <location>
        <begin position="1"/>
        <end position="59"/>
    </location>
</feature>
<feature type="region of interest" description="Disordered" evidence="1">
    <location>
        <begin position="359"/>
        <end position="408"/>
    </location>
</feature>
<sequence>MADESTCNLALASEKESSKKKEHSSKSSDGHASSSKSHSHGSSSHKSSKSSEKAMEKTLKSIQDQLKTITAGLAHVTPIVTELKSAYDNALAEQEYDFYEAENRSFELSDGEIEENQISDEPPCKLSKMVAGHTSHINTQDGGGAECIDSSQFDSLAKLANKPEPDGPEINAKLAKGVTDLLQLGMNQNHRATKMESIKKPSNCSRLDVVRVNPGLFQTFSKETKTEDIMLQKVQKPLLKGLTHIVRLKNDIHKLEKTQIADILDDAIALIADGSHELDLRRRALLKPGLKPQFKSLASETQPVTDLLFGEDLEKTVEELSKSHKVSATVTVNTSNNRKRKHFSQYNTHQEYSKHKRFPFLGHSQGNSAKGTTLSSYRGRPMNVAHSKQKFHQGSQPKGQKSYPSFTH</sequence>
<dbReference type="RefSeq" id="XP_013405411.1">
    <property type="nucleotide sequence ID" value="XM_013549957.2"/>
</dbReference>
<feature type="compositionally biased region" description="Basic and acidic residues" evidence="1">
    <location>
        <begin position="49"/>
        <end position="59"/>
    </location>
</feature>
<dbReference type="OrthoDB" id="5988333at2759"/>
<evidence type="ECO:0000313" key="2">
    <source>
        <dbReference type="Proteomes" id="UP000085678"/>
    </source>
</evidence>
<dbReference type="AlphaFoldDB" id="A0A1S3J571"/>
<evidence type="ECO:0000256" key="1">
    <source>
        <dbReference type="SAM" id="MobiDB-lite"/>
    </source>
</evidence>
<organism evidence="2 3">
    <name type="scientific">Lingula anatina</name>
    <name type="common">Brachiopod</name>
    <name type="synonym">Lingula unguis</name>
    <dbReference type="NCBI Taxonomy" id="7574"/>
    <lineage>
        <taxon>Eukaryota</taxon>
        <taxon>Metazoa</taxon>
        <taxon>Spiralia</taxon>
        <taxon>Lophotrochozoa</taxon>
        <taxon>Brachiopoda</taxon>
        <taxon>Linguliformea</taxon>
        <taxon>Lingulata</taxon>
        <taxon>Lingulida</taxon>
        <taxon>Linguloidea</taxon>
        <taxon>Lingulidae</taxon>
        <taxon>Lingula</taxon>
    </lineage>
</organism>
<keyword evidence="2" id="KW-1185">Reference proteome</keyword>
<dbReference type="InParanoid" id="A0A1S3J571"/>
<evidence type="ECO:0000313" key="3">
    <source>
        <dbReference type="RefSeq" id="XP_013405411.1"/>
    </source>
</evidence>
<accession>A0A1S3J571</accession>
<feature type="compositionally biased region" description="Low complexity" evidence="1">
    <location>
        <begin position="30"/>
        <end position="45"/>
    </location>
</feature>
<dbReference type="OMA" id="HTSHINT"/>
<gene>
    <name evidence="3" type="primary">LOC106170186</name>
</gene>
<reference evidence="3" key="1">
    <citation type="submission" date="2025-08" db="UniProtKB">
        <authorList>
            <consortium name="RefSeq"/>
        </authorList>
    </citation>
    <scope>IDENTIFICATION</scope>
    <source>
        <tissue evidence="3">Gonads</tissue>
    </source>
</reference>
<name>A0A1S3J571_LINAN</name>
<feature type="compositionally biased region" description="Polar residues" evidence="1">
    <location>
        <begin position="392"/>
        <end position="408"/>
    </location>
</feature>
<dbReference type="GeneID" id="106170186"/>
<proteinExistence type="predicted"/>
<dbReference type="PANTHER" id="PTHR34239:SF2">
    <property type="entry name" value="TRANSPOSABLE ELEMENT P TRANSPOSASE_THAP9 CONSERVED DOMAIN-CONTAINING PROTEIN"/>
    <property type="match status" value="1"/>
</dbReference>
<feature type="compositionally biased region" description="Basic and acidic residues" evidence="1">
    <location>
        <begin position="13"/>
        <end position="29"/>
    </location>
</feature>
<dbReference type="KEGG" id="lak:106170186"/>
<protein>
    <submittedName>
        <fullName evidence="3">Uncharacterized protein LOC106170186</fullName>
    </submittedName>
</protein>
<dbReference type="Proteomes" id="UP000085678">
    <property type="component" value="Unplaced"/>
</dbReference>
<dbReference type="PANTHER" id="PTHR34239">
    <property type="entry name" value="APPLE DOMAIN-CONTAINING PROTEIN"/>
    <property type="match status" value="1"/>
</dbReference>
<feature type="compositionally biased region" description="Polar residues" evidence="1">
    <location>
        <begin position="364"/>
        <end position="376"/>
    </location>
</feature>